<feature type="region of interest" description="Disordered" evidence="11">
    <location>
        <begin position="761"/>
        <end position="799"/>
    </location>
</feature>
<comment type="catalytic activity">
    <reaction evidence="8">
        <text>L-threonyl-[protein] + ATP = O-phospho-L-threonyl-[protein] + ADP + H(+)</text>
        <dbReference type="Rhea" id="RHEA:46608"/>
        <dbReference type="Rhea" id="RHEA-COMP:11060"/>
        <dbReference type="Rhea" id="RHEA-COMP:11605"/>
        <dbReference type="ChEBI" id="CHEBI:15378"/>
        <dbReference type="ChEBI" id="CHEBI:30013"/>
        <dbReference type="ChEBI" id="CHEBI:30616"/>
        <dbReference type="ChEBI" id="CHEBI:61977"/>
        <dbReference type="ChEBI" id="CHEBI:456216"/>
        <dbReference type="EC" id="2.7.11.1"/>
    </reaction>
</comment>
<dbReference type="Pfam" id="PF00069">
    <property type="entry name" value="Pkinase"/>
    <property type="match status" value="1"/>
</dbReference>
<evidence type="ECO:0000256" key="8">
    <source>
        <dbReference type="ARBA" id="ARBA00047899"/>
    </source>
</evidence>
<evidence type="ECO:0000256" key="2">
    <source>
        <dbReference type="ARBA" id="ARBA00022527"/>
    </source>
</evidence>
<evidence type="ECO:0000313" key="16">
    <source>
        <dbReference type="RefSeq" id="XP_022632155.1"/>
    </source>
</evidence>
<feature type="compositionally biased region" description="Low complexity" evidence="11">
    <location>
        <begin position="774"/>
        <end position="783"/>
    </location>
</feature>
<keyword evidence="4" id="KW-0547">Nucleotide-binding</keyword>
<keyword evidence="13" id="KW-1185">Reference proteome</keyword>
<dbReference type="SMART" id="SM00220">
    <property type="entry name" value="S_TKc"/>
    <property type="match status" value="1"/>
</dbReference>
<evidence type="ECO:0000256" key="5">
    <source>
        <dbReference type="ARBA" id="ARBA00022777"/>
    </source>
</evidence>
<feature type="region of interest" description="Disordered" evidence="11">
    <location>
        <begin position="205"/>
        <end position="265"/>
    </location>
</feature>
<reference evidence="14 15" key="1">
    <citation type="submission" date="2025-04" db="UniProtKB">
        <authorList>
            <consortium name="RefSeq"/>
        </authorList>
    </citation>
    <scope>IDENTIFICATION</scope>
    <source>
        <tissue evidence="14 15">Leaf</tissue>
    </source>
</reference>
<evidence type="ECO:0000256" key="3">
    <source>
        <dbReference type="ARBA" id="ARBA00022679"/>
    </source>
</evidence>
<dbReference type="RefSeq" id="XP_022632155.1">
    <property type="nucleotide sequence ID" value="XM_022776434.1"/>
</dbReference>
<keyword evidence="5" id="KW-0418">Kinase</keyword>
<organism evidence="13 14">
    <name type="scientific">Vigna radiata var. radiata</name>
    <name type="common">Mung bean</name>
    <name type="synonym">Phaseolus aureus</name>
    <dbReference type="NCBI Taxonomy" id="3916"/>
    <lineage>
        <taxon>Eukaryota</taxon>
        <taxon>Viridiplantae</taxon>
        <taxon>Streptophyta</taxon>
        <taxon>Embryophyta</taxon>
        <taxon>Tracheophyta</taxon>
        <taxon>Spermatophyta</taxon>
        <taxon>Magnoliopsida</taxon>
        <taxon>eudicotyledons</taxon>
        <taxon>Gunneridae</taxon>
        <taxon>Pentapetalae</taxon>
        <taxon>rosids</taxon>
        <taxon>fabids</taxon>
        <taxon>Fabales</taxon>
        <taxon>Fabaceae</taxon>
        <taxon>Papilionoideae</taxon>
        <taxon>50 kb inversion clade</taxon>
        <taxon>NPAAA clade</taxon>
        <taxon>indigoferoid/millettioid clade</taxon>
        <taxon>Phaseoleae</taxon>
        <taxon>Vigna</taxon>
    </lineage>
</organism>
<dbReference type="Gene3D" id="3.40.50.620">
    <property type="entry name" value="HUPs"/>
    <property type="match status" value="1"/>
</dbReference>
<dbReference type="FunFam" id="3.30.200.20:FF:000162">
    <property type="entry name" value="Adenine nucleotide alpha hydrolase-like domain kinase"/>
    <property type="match status" value="1"/>
</dbReference>
<dbReference type="RefSeq" id="XP_022632153.1">
    <property type="nucleotide sequence ID" value="XM_022776432.1"/>
</dbReference>
<dbReference type="RefSeq" id="XP_022632154.1">
    <property type="nucleotide sequence ID" value="XM_022776433.1"/>
</dbReference>
<dbReference type="Proteomes" id="UP000087766">
    <property type="component" value="Unplaced"/>
</dbReference>
<keyword evidence="7" id="KW-0067">ATP-binding</keyword>
<dbReference type="GeneID" id="106779099"/>
<dbReference type="SUPFAM" id="SSF52402">
    <property type="entry name" value="Adenine nucleotide alpha hydrolases-like"/>
    <property type="match status" value="1"/>
</dbReference>
<evidence type="ECO:0000256" key="9">
    <source>
        <dbReference type="ARBA" id="ARBA00048679"/>
    </source>
</evidence>
<dbReference type="InterPro" id="IPR000719">
    <property type="entry name" value="Prot_kinase_dom"/>
</dbReference>
<feature type="compositionally biased region" description="Basic residues" evidence="11">
    <location>
        <begin position="237"/>
        <end position="246"/>
    </location>
</feature>
<evidence type="ECO:0000256" key="6">
    <source>
        <dbReference type="ARBA" id="ARBA00022786"/>
    </source>
</evidence>
<comment type="catalytic activity">
    <reaction evidence="9">
        <text>L-seryl-[protein] + ATP = O-phospho-L-seryl-[protein] + ADP + H(+)</text>
        <dbReference type="Rhea" id="RHEA:17989"/>
        <dbReference type="Rhea" id="RHEA-COMP:9863"/>
        <dbReference type="Rhea" id="RHEA-COMP:11604"/>
        <dbReference type="ChEBI" id="CHEBI:15378"/>
        <dbReference type="ChEBI" id="CHEBI:29999"/>
        <dbReference type="ChEBI" id="CHEBI:30616"/>
        <dbReference type="ChEBI" id="CHEBI:83421"/>
        <dbReference type="ChEBI" id="CHEBI:456216"/>
        <dbReference type="EC" id="2.7.11.1"/>
    </reaction>
</comment>
<dbReference type="STRING" id="3916.A0A3Q0EJM0"/>
<dbReference type="PANTHER" id="PTHR45647:SF76">
    <property type="entry name" value="PROTEIN KINASE DOMAIN-CONTAINING PROTEIN"/>
    <property type="match status" value="1"/>
</dbReference>
<evidence type="ECO:0000259" key="12">
    <source>
        <dbReference type="PROSITE" id="PS50011"/>
    </source>
</evidence>
<dbReference type="GO" id="GO:0005524">
    <property type="term" value="F:ATP binding"/>
    <property type="evidence" value="ECO:0007669"/>
    <property type="project" value="UniProtKB-KW"/>
</dbReference>
<dbReference type="InterPro" id="IPR014729">
    <property type="entry name" value="Rossmann-like_a/b/a_fold"/>
</dbReference>
<evidence type="ECO:0000256" key="1">
    <source>
        <dbReference type="ARBA" id="ARBA00000900"/>
    </source>
</evidence>
<dbReference type="InterPro" id="IPR008271">
    <property type="entry name" value="Ser/Thr_kinase_AS"/>
</dbReference>
<feature type="region of interest" description="Disordered" evidence="11">
    <location>
        <begin position="330"/>
        <end position="353"/>
    </location>
</feature>
<dbReference type="FunFam" id="1.10.510.10:FF:001023">
    <property type="entry name" value="Os07g0541700 protein"/>
    <property type="match status" value="1"/>
</dbReference>
<dbReference type="Gene3D" id="1.10.510.10">
    <property type="entry name" value="Transferase(Phosphotransferase) domain 1"/>
    <property type="match status" value="1"/>
</dbReference>
<keyword evidence="10" id="KW-0175">Coiled coil</keyword>
<feature type="domain" description="Protein kinase" evidence="12">
    <location>
        <begin position="487"/>
        <end position="757"/>
    </location>
</feature>
<feature type="compositionally biased region" description="Polar residues" evidence="11">
    <location>
        <begin position="252"/>
        <end position="264"/>
    </location>
</feature>
<dbReference type="PROSITE" id="PS00108">
    <property type="entry name" value="PROTEIN_KINASE_ST"/>
    <property type="match status" value="1"/>
</dbReference>
<dbReference type="CDD" id="cd01989">
    <property type="entry name" value="USP_STK_Ubox_N"/>
    <property type="match status" value="1"/>
</dbReference>
<evidence type="ECO:0000256" key="4">
    <source>
        <dbReference type="ARBA" id="ARBA00022741"/>
    </source>
</evidence>
<gene>
    <name evidence="14 15 16" type="primary">LOC106779099</name>
</gene>
<sequence length="799" mass="89179">MWLPGAKESIIHRRGKGNGLVAVAVEKDKKGSRQALKWAADTLLSRGQTLVLIHVLHTTSSPFTSNSSTNLNIMNIFNSNNHSFNFNFSLFKCLGGIRSTNWPVTSPKKDKLVNITKDLFETFHCYCSRKDIHCLDVVLQDIDVVKGITEYVYYAAIENLVVGAASRHGFIRFKTSTPSSILKGAPDFCSVYVISKGRISSVRSAARRAPHASPLQRQIESLNDENGSENDTPCRRLSFKSNRKSSKAIGLQSESMNKIQSGRRSGTIGRLSMDFAEHDSDISFVSSDRPSSVRSSSVFYDHVECARNSRTSTSSDRSWGSTYMKPKFTEPCSPDHLVSDESSRSSLSSLQNHDEVEADVRRLRLELKQTMEMYSNACKEALTAQQKLLELHNWRVEEEKKIEDARVNQEAAEAIAEKEKEKSKAARETAEMATRLARLETKRRANVEGKCLKEAEEMRKALRNLQETDKRYRRYTLEEIEKATNEFSEAQKIGEGGYGPVYKCYLDHTAVAVKILRAGSAQGETQFNQELNILGAIRHPNMVLLVGACPEEGVLIYEYMENGSLEDCLFGGKKEEMMSWELRFGIAAEIATGLLFLHQTKPEPLVHRDLKPANILLDHNYVSKISDVGLARLLPAAVAENETQCRMTAAAGTFCYIDPEYQQTGMLGVKSDVYSLGIIILQLLTGRPAMGLALQVQQSIQNETFAQILDPSVPDWPLTEALSLANLALQCAQLCRKDRPDLGTVLLPQLQILREFARHHHEQPPQEQEVLSEPTSQHSGSPSTPSPSSTPPADYVYVI</sequence>
<evidence type="ECO:0000256" key="10">
    <source>
        <dbReference type="SAM" id="Coils"/>
    </source>
</evidence>
<dbReference type="Gene3D" id="3.30.200.20">
    <property type="entry name" value="Phosphorylase Kinase, domain 1"/>
    <property type="match status" value="1"/>
</dbReference>
<dbReference type="AlphaFoldDB" id="A0A3Q0EJM0"/>
<accession>A0A3Q0EJM0</accession>
<dbReference type="GO" id="GO:0061630">
    <property type="term" value="F:ubiquitin protein ligase activity"/>
    <property type="evidence" value="ECO:0007669"/>
    <property type="project" value="UniProtKB-EC"/>
</dbReference>
<keyword evidence="6" id="KW-0833">Ubl conjugation pathway</keyword>
<evidence type="ECO:0000313" key="13">
    <source>
        <dbReference type="Proteomes" id="UP000087766"/>
    </source>
</evidence>
<keyword evidence="3" id="KW-0808">Transferase</keyword>
<keyword evidence="2" id="KW-0723">Serine/threonine-protein kinase</keyword>
<dbReference type="InterPro" id="IPR051348">
    <property type="entry name" value="U-box_ubiquitin_ligases"/>
</dbReference>
<comment type="catalytic activity">
    <reaction evidence="1">
        <text>S-ubiquitinyl-[E2 ubiquitin-conjugating enzyme]-L-cysteine + [acceptor protein]-L-lysine = [E2 ubiquitin-conjugating enzyme]-L-cysteine + N(6)-ubiquitinyl-[acceptor protein]-L-lysine.</text>
        <dbReference type="EC" id="2.3.2.27"/>
    </reaction>
</comment>
<dbReference type="PANTHER" id="PTHR45647">
    <property type="entry name" value="OS02G0152300 PROTEIN"/>
    <property type="match status" value="1"/>
</dbReference>
<evidence type="ECO:0000256" key="7">
    <source>
        <dbReference type="ARBA" id="ARBA00022840"/>
    </source>
</evidence>
<protein>
    <submittedName>
        <fullName evidence="14 15">U-box domain-containing protein 35 isoform X1</fullName>
    </submittedName>
</protein>
<dbReference type="PROSITE" id="PS50011">
    <property type="entry name" value="PROTEIN_KINASE_DOM"/>
    <property type="match status" value="1"/>
</dbReference>
<dbReference type="OrthoDB" id="4062651at2759"/>
<dbReference type="GO" id="GO:0004674">
    <property type="term" value="F:protein serine/threonine kinase activity"/>
    <property type="evidence" value="ECO:0007669"/>
    <property type="project" value="UniProtKB-KW"/>
</dbReference>
<name>A0A3Q0EJM0_VIGRR</name>
<feature type="coiled-coil region" evidence="10">
    <location>
        <begin position="353"/>
        <end position="431"/>
    </location>
</feature>
<dbReference type="SUPFAM" id="SSF56112">
    <property type="entry name" value="Protein kinase-like (PK-like)"/>
    <property type="match status" value="1"/>
</dbReference>
<dbReference type="InterPro" id="IPR011009">
    <property type="entry name" value="Kinase-like_dom_sf"/>
</dbReference>
<evidence type="ECO:0000256" key="11">
    <source>
        <dbReference type="SAM" id="MobiDB-lite"/>
    </source>
</evidence>
<proteinExistence type="predicted"/>
<evidence type="ECO:0000313" key="15">
    <source>
        <dbReference type="RefSeq" id="XP_022632154.1"/>
    </source>
</evidence>
<evidence type="ECO:0000313" key="14">
    <source>
        <dbReference type="RefSeq" id="XP_022632153.1"/>
    </source>
</evidence>